<accession>A0ABD2CC78</accession>
<dbReference type="EMBL" id="JAYRBN010000058">
    <property type="protein sequence ID" value="KAL2741888.1"/>
    <property type="molecule type" value="Genomic_DNA"/>
</dbReference>
<comment type="caution">
    <text evidence="2">The sequence shown here is derived from an EMBL/GenBank/DDBJ whole genome shotgun (WGS) entry which is preliminary data.</text>
</comment>
<feature type="region of interest" description="Disordered" evidence="1">
    <location>
        <begin position="1"/>
        <end position="43"/>
    </location>
</feature>
<evidence type="ECO:0000313" key="2">
    <source>
        <dbReference type="EMBL" id="KAL2741888.1"/>
    </source>
</evidence>
<feature type="compositionally biased region" description="Basic and acidic residues" evidence="1">
    <location>
        <begin position="1"/>
        <end position="19"/>
    </location>
</feature>
<name>A0ABD2CC78_VESMC</name>
<sequence>MRRRNMENRRMQRKDGERWSEDEEDGRGRTVGVINTTPAPTTALESNKARVGLAKGRIFGGITWSVASLQLDKTCEKMKF</sequence>
<evidence type="ECO:0000256" key="1">
    <source>
        <dbReference type="SAM" id="MobiDB-lite"/>
    </source>
</evidence>
<feature type="compositionally biased region" description="Polar residues" evidence="1">
    <location>
        <begin position="33"/>
        <end position="43"/>
    </location>
</feature>
<gene>
    <name evidence="2" type="ORF">V1477_009517</name>
</gene>
<evidence type="ECO:0000313" key="3">
    <source>
        <dbReference type="Proteomes" id="UP001607303"/>
    </source>
</evidence>
<dbReference type="AlphaFoldDB" id="A0ABD2CC78"/>
<keyword evidence="3" id="KW-1185">Reference proteome</keyword>
<reference evidence="2 3" key="1">
    <citation type="journal article" date="2024" name="Ann. Entomol. Soc. Am.">
        <title>Genomic analyses of the southern and eastern yellowjacket wasps (Hymenoptera: Vespidae) reveal evolutionary signatures of social life.</title>
        <authorList>
            <person name="Catto M.A."/>
            <person name="Caine P.B."/>
            <person name="Orr S.E."/>
            <person name="Hunt B.G."/>
            <person name="Goodisman M.A.D."/>
        </authorList>
    </citation>
    <scope>NUCLEOTIDE SEQUENCE [LARGE SCALE GENOMIC DNA]</scope>
    <source>
        <strain evidence="2">232</strain>
        <tissue evidence="2">Head and thorax</tissue>
    </source>
</reference>
<dbReference type="Proteomes" id="UP001607303">
    <property type="component" value="Unassembled WGS sequence"/>
</dbReference>
<protein>
    <submittedName>
        <fullName evidence="2">Uncharacterized protein</fullName>
    </submittedName>
</protein>
<organism evidence="2 3">
    <name type="scientific">Vespula maculifrons</name>
    <name type="common">Eastern yellow jacket</name>
    <name type="synonym">Wasp</name>
    <dbReference type="NCBI Taxonomy" id="7453"/>
    <lineage>
        <taxon>Eukaryota</taxon>
        <taxon>Metazoa</taxon>
        <taxon>Ecdysozoa</taxon>
        <taxon>Arthropoda</taxon>
        <taxon>Hexapoda</taxon>
        <taxon>Insecta</taxon>
        <taxon>Pterygota</taxon>
        <taxon>Neoptera</taxon>
        <taxon>Endopterygota</taxon>
        <taxon>Hymenoptera</taxon>
        <taxon>Apocrita</taxon>
        <taxon>Aculeata</taxon>
        <taxon>Vespoidea</taxon>
        <taxon>Vespidae</taxon>
        <taxon>Vespinae</taxon>
        <taxon>Vespula</taxon>
    </lineage>
</organism>
<proteinExistence type="predicted"/>